<dbReference type="InterPro" id="IPR041569">
    <property type="entry name" value="AAA_lid_3"/>
</dbReference>
<evidence type="ECO:0000256" key="1">
    <source>
        <dbReference type="ARBA" id="ARBA00022741"/>
    </source>
</evidence>
<keyword evidence="3" id="KW-0175">Coiled coil</keyword>
<dbReference type="InterPro" id="IPR003960">
    <property type="entry name" value="ATPase_AAA_CS"/>
</dbReference>
<evidence type="ECO:0000256" key="3">
    <source>
        <dbReference type="ARBA" id="ARBA00023054"/>
    </source>
</evidence>
<dbReference type="Pfam" id="PF17862">
    <property type="entry name" value="AAA_lid_3"/>
    <property type="match status" value="1"/>
</dbReference>
<accession>A0A127I1A6</accession>
<evidence type="ECO:0000256" key="4">
    <source>
        <dbReference type="RuleBase" id="RU003651"/>
    </source>
</evidence>
<dbReference type="Pfam" id="PF00004">
    <property type="entry name" value="AAA"/>
    <property type="match status" value="1"/>
</dbReference>
<dbReference type="InterPro" id="IPR050168">
    <property type="entry name" value="AAA_ATPase_domain"/>
</dbReference>
<dbReference type="InterPro" id="IPR003959">
    <property type="entry name" value="ATPase_AAA_core"/>
</dbReference>
<dbReference type="Proteomes" id="UP000070516">
    <property type="component" value="Chromosome"/>
</dbReference>
<evidence type="ECO:0000256" key="2">
    <source>
        <dbReference type="ARBA" id="ARBA00022840"/>
    </source>
</evidence>
<comment type="similarity">
    <text evidence="4">Belongs to the AAA ATPase family.</text>
</comment>
<dbReference type="GO" id="GO:0051301">
    <property type="term" value="P:cell division"/>
    <property type="evidence" value="ECO:0007669"/>
    <property type="project" value="UniProtKB-KW"/>
</dbReference>
<dbReference type="SMART" id="SM00382">
    <property type="entry name" value="AAA"/>
    <property type="match status" value="1"/>
</dbReference>
<dbReference type="GO" id="GO:0016887">
    <property type="term" value="F:ATP hydrolysis activity"/>
    <property type="evidence" value="ECO:0007669"/>
    <property type="project" value="InterPro"/>
</dbReference>
<dbReference type="AlphaFoldDB" id="A0A127I1A6"/>
<sequence length="449" mass="49127">MDDSTFDQLEAALAAAPGNVALLTVLLGASVERGEHARGLKLLPDDLEQWPDAPALKFAAAQLLLADGQAQRALPLIEGGDPAARLLKARALAALERLKDAQVEYRAAVDANPALEDMALWRRLNVSVVDFPGAEGRPRLRVISNDDTDQSEVVRLLVPENETLTFDDIGGLDELKKTIHKKIILPYQKPGLFQRFRKKVGGGVLLYGPPGCGKTMLARATAGECKATFFNVAISDVLDMYIGESERKLHALFEQARAQAPAVMFFDEVEALGGKRANTRESTSSKLVSQFLSEMDGFTNDNHGVLILAATNVPWSVDSAFRRPGRFDRVLFVPPPDRPAREAMLKAMMKGRPMADDIDFAFLAKNTSGFSGADLSELVETAADEAIEASIESGAEQSICDRHFKQALKEVRATTLEWLTTARNYARYANEGNQYDEVLAFLDKHGKGR</sequence>
<dbReference type="Gene3D" id="1.10.8.60">
    <property type="match status" value="1"/>
</dbReference>
<dbReference type="InterPro" id="IPR027417">
    <property type="entry name" value="P-loop_NTPase"/>
</dbReference>
<dbReference type="PANTHER" id="PTHR23077">
    <property type="entry name" value="AAA-FAMILY ATPASE"/>
    <property type="match status" value="1"/>
</dbReference>
<keyword evidence="6" id="KW-0131">Cell cycle</keyword>
<dbReference type="EMBL" id="CP014546">
    <property type="protein sequence ID" value="AMN80497.1"/>
    <property type="molecule type" value="Genomic_DNA"/>
</dbReference>
<evidence type="ECO:0000313" key="6">
    <source>
        <dbReference type="EMBL" id="AMN80497.1"/>
    </source>
</evidence>
<dbReference type="SUPFAM" id="SSF48452">
    <property type="entry name" value="TPR-like"/>
    <property type="match status" value="1"/>
</dbReference>
<reference evidence="6 7" key="1">
    <citation type="submission" date="2016-02" db="EMBL/GenBank/DDBJ databases">
        <title>Complete genome sequence of Pseudomonas azotoformans S4.</title>
        <authorList>
            <person name="Fang Y."/>
            <person name="Wu L."/>
            <person name="Feng G."/>
        </authorList>
    </citation>
    <scope>NUCLEOTIDE SEQUENCE [LARGE SCALE GENOMIC DNA]</scope>
    <source>
        <strain evidence="6 7">S4</strain>
    </source>
</reference>
<dbReference type="RefSeq" id="WP_061436507.1">
    <property type="nucleotide sequence ID" value="NZ_CP014546.1"/>
</dbReference>
<feature type="domain" description="AAA+ ATPase" evidence="5">
    <location>
        <begin position="200"/>
        <end position="337"/>
    </location>
</feature>
<dbReference type="PROSITE" id="PS00674">
    <property type="entry name" value="AAA"/>
    <property type="match status" value="1"/>
</dbReference>
<protein>
    <submittedName>
        <fullName evidence="6">Cell division protein</fullName>
    </submittedName>
</protein>
<dbReference type="FunFam" id="3.40.50.300:FF:001025">
    <property type="entry name" value="ATPase family, AAA domain-containing 2B"/>
    <property type="match status" value="1"/>
</dbReference>
<dbReference type="Gene3D" id="3.40.50.300">
    <property type="entry name" value="P-loop containing nucleotide triphosphate hydrolases"/>
    <property type="match status" value="1"/>
</dbReference>
<keyword evidence="2 4" id="KW-0067">ATP-binding</keyword>
<keyword evidence="1 4" id="KW-0547">Nucleotide-binding</keyword>
<proteinExistence type="inferred from homology"/>
<name>A0A127I1A6_PSEAZ</name>
<dbReference type="PANTHER" id="PTHR23077:SF171">
    <property type="entry name" value="NUCLEAR VALOSIN-CONTAINING PROTEIN-LIKE"/>
    <property type="match status" value="1"/>
</dbReference>
<evidence type="ECO:0000313" key="7">
    <source>
        <dbReference type="Proteomes" id="UP000070516"/>
    </source>
</evidence>
<organism evidence="6 7">
    <name type="scientific">Pseudomonas azotoformans</name>
    <dbReference type="NCBI Taxonomy" id="47878"/>
    <lineage>
        <taxon>Bacteria</taxon>
        <taxon>Pseudomonadati</taxon>
        <taxon>Pseudomonadota</taxon>
        <taxon>Gammaproteobacteria</taxon>
        <taxon>Pseudomonadales</taxon>
        <taxon>Pseudomonadaceae</taxon>
        <taxon>Pseudomonas</taxon>
    </lineage>
</organism>
<dbReference type="InterPro" id="IPR003593">
    <property type="entry name" value="AAA+_ATPase"/>
</dbReference>
<dbReference type="InterPro" id="IPR011990">
    <property type="entry name" value="TPR-like_helical_dom_sf"/>
</dbReference>
<dbReference type="KEGG" id="pazo:AYR47_20220"/>
<dbReference type="SUPFAM" id="SSF52540">
    <property type="entry name" value="P-loop containing nucleoside triphosphate hydrolases"/>
    <property type="match status" value="1"/>
</dbReference>
<evidence type="ECO:0000259" key="5">
    <source>
        <dbReference type="SMART" id="SM00382"/>
    </source>
</evidence>
<keyword evidence="6" id="KW-0132">Cell division</keyword>
<dbReference type="GO" id="GO:0005524">
    <property type="term" value="F:ATP binding"/>
    <property type="evidence" value="ECO:0007669"/>
    <property type="project" value="UniProtKB-KW"/>
</dbReference>
<gene>
    <name evidence="6" type="ORF">AYR47_20220</name>
</gene>